<dbReference type="InterPro" id="IPR004089">
    <property type="entry name" value="MCPsignal_dom"/>
</dbReference>
<keyword evidence="9" id="KW-1185">Reference proteome</keyword>
<evidence type="ECO:0000256" key="2">
    <source>
        <dbReference type="ARBA" id="ARBA00029447"/>
    </source>
</evidence>
<keyword evidence="5" id="KW-1133">Transmembrane helix</keyword>
<dbReference type="PANTHER" id="PTHR32089">
    <property type="entry name" value="METHYL-ACCEPTING CHEMOTAXIS PROTEIN MCPB"/>
    <property type="match status" value="1"/>
</dbReference>
<evidence type="ECO:0000256" key="3">
    <source>
        <dbReference type="PROSITE-ProRule" id="PRU00284"/>
    </source>
</evidence>
<protein>
    <submittedName>
        <fullName evidence="8">HAMP domain-containing protein</fullName>
    </submittedName>
</protein>
<evidence type="ECO:0000256" key="5">
    <source>
        <dbReference type="SAM" id="Phobius"/>
    </source>
</evidence>
<evidence type="ECO:0000256" key="1">
    <source>
        <dbReference type="ARBA" id="ARBA00023224"/>
    </source>
</evidence>
<name>A0A7C8LRQ5_9FIRM</name>
<dbReference type="Pfam" id="PF00015">
    <property type="entry name" value="MCPsignal"/>
    <property type="match status" value="1"/>
</dbReference>
<gene>
    <name evidence="8" type="ORF">GND95_13825</name>
</gene>
<feature type="domain" description="Methyl-accepting transducer" evidence="6">
    <location>
        <begin position="372"/>
        <end position="629"/>
    </location>
</feature>
<dbReference type="GO" id="GO:0007165">
    <property type="term" value="P:signal transduction"/>
    <property type="evidence" value="ECO:0007669"/>
    <property type="project" value="UniProtKB-KW"/>
</dbReference>
<comment type="similarity">
    <text evidence="2">Belongs to the methyl-accepting chemotaxis (MCP) protein family.</text>
</comment>
<keyword evidence="5" id="KW-0812">Transmembrane</keyword>
<reference evidence="8 9" key="1">
    <citation type="submission" date="2019-12" db="EMBL/GenBank/DDBJ databases">
        <title>Defluviitalea raffinosedens, isolated from a biogas fermenter, genome sequencing and characterization.</title>
        <authorList>
            <person name="Rettenmaier R."/>
            <person name="Schneider M."/>
            <person name="Neuhaus K."/>
            <person name="Liebl W."/>
            <person name="Zverlov V."/>
        </authorList>
    </citation>
    <scope>NUCLEOTIDE SEQUENCE [LARGE SCALE GENOMIC DNA]</scope>
    <source>
        <strain evidence="8 9">249c-K6</strain>
    </source>
</reference>
<dbReference type="AlphaFoldDB" id="A0A7C8LRQ5"/>
<dbReference type="PANTHER" id="PTHR32089:SF112">
    <property type="entry name" value="LYSOZYME-LIKE PROTEIN-RELATED"/>
    <property type="match status" value="1"/>
</dbReference>
<dbReference type="Gene3D" id="6.10.340.10">
    <property type="match status" value="1"/>
</dbReference>
<proteinExistence type="inferred from homology"/>
<dbReference type="RefSeq" id="WP_158741741.1">
    <property type="nucleotide sequence ID" value="NZ_JAFBEP010000023.1"/>
</dbReference>
<accession>A0A7C8LRQ5</accession>
<dbReference type="PROSITE" id="PS50111">
    <property type="entry name" value="CHEMOTAXIS_TRANSDUC_2"/>
    <property type="match status" value="1"/>
</dbReference>
<feature type="domain" description="HAMP" evidence="7">
    <location>
        <begin position="301"/>
        <end position="353"/>
    </location>
</feature>
<dbReference type="EMBL" id="WSLF01000020">
    <property type="protein sequence ID" value="KAE9628423.1"/>
    <property type="molecule type" value="Genomic_DNA"/>
</dbReference>
<evidence type="ECO:0000259" key="6">
    <source>
        <dbReference type="PROSITE" id="PS50111"/>
    </source>
</evidence>
<dbReference type="SMART" id="SM00283">
    <property type="entry name" value="MA"/>
    <property type="match status" value="1"/>
</dbReference>
<dbReference type="Gene3D" id="1.10.287.950">
    <property type="entry name" value="Methyl-accepting chemotaxis protein"/>
    <property type="match status" value="1"/>
</dbReference>
<evidence type="ECO:0000313" key="9">
    <source>
        <dbReference type="Proteomes" id="UP000483018"/>
    </source>
</evidence>
<comment type="caution">
    <text evidence="8">The sequence shown here is derived from an EMBL/GenBank/DDBJ whole genome shotgun (WGS) entry which is preliminary data.</text>
</comment>
<dbReference type="Pfam" id="PF00672">
    <property type="entry name" value="HAMP"/>
    <property type="match status" value="1"/>
</dbReference>
<dbReference type="CDD" id="cd06225">
    <property type="entry name" value="HAMP"/>
    <property type="match status" value="1"/>
</dbReference>
<sequence length="658" mass="72399">MITSFIILSILPLSIVGTFSYLNAEQTVKDKVGSYSGKMVEQLAINIDSTINEFERIYKMINTNVKLMEKIQTVDSLNSFDKVKIFREIDNDVVSIVAANTFIKSANIIKNTGENFGTGFVNVSVDGKSINKNEQIQHLLELIHSTDGKIMWITGLYDSYENIYLISQLRTVNSVESIGGVVLSIDAKGIHSVLEKANLDSGEIFLLDENREVISSMDQEKLGTVLEEGFLDKVYGDNTSGYFTDSGHVISYATTNNGWKIVTKEPVSALMQEMKAVKNGTILLVILCIAIAIIVGMAISFSISNPLKVIMDLMGKVEQGNLVVTCPIKGSNEIGRLSNSFNKMIENIRNLILETEAVVGRVEKDTDTIRSASEKSATAALQVSAAISELSEGSMKQAKEAEQTTMLMEDLSKNINCIIQEIKDVMGMIEQAENSRDYASNTMEQLNEKTKTALESSHTIHGEIQELSEEAKEIIHVVNVIEGISEQTNLLALNAAIEAARAGETGKGFAVVAEEIRKLAMGTKEATKMISTIITNIQEKTKRAVSVVERSDTIFEEQKTIVFETNDAFNKMAGCMQSIIQRIEDVMKRIKDIEQQKDRSVEANIHIASIVQESAASIEEVTATSQEQASSAEQLSILANNLMSAVRNLNNTLSHFKV</sequence>
<dbReference type="Proteomes" id="UP000483018">
    <property type="component" value="Unassembled WGS sequence"/>
</dbReference>
<keyword evidence="5" id="KW-0472">Membrane</keyword>
<dbReference type="SMART" id="SM00304">
    <property type="entry name" value="HAMP"/>
    <property type="match status" value="1"/>
</dbReference>
<evidence type="ECO:0000313" key="8">
    <source>
        <dbReference type="EMBL" id="KAE9628423.1"/>
    </source>
</evidence>
<dbReference type="SUPFAM" id="SSF58104">
    <property type="entry name" value="Methyl-accepting chemotaxis protein (MCP) signaling domain"/>
    <property type="match status" value="1"/>
</dbReference>
<evidence type="ECO:0000259" key="7">
    <source>
        <dbReference type="PROSITE" id="PS50885"/>
    </source>
</evidence>
<keyword evidence="1 3" id="KW-0807">Transducer</keyword>
<evidence type="ECO:0000256" key="4">
    <source>
        <dbReference type="SAM" id="Coils"/>
    </source>
</evidence>
<dbReference type="OrthoDB" id="9760371at2"/>
<organism evidence="8 9">
    <name type="scientific">Defluviitalea raffinosedens</name>
    <dbReference type="NCBI Taxonomy" id="1450156"/>
    <lineage>
        <taxon>Bacteria</taxon>
        <taxon>Bacillati</taxon>
        <taxon>Bacillota</taxon>
        <taxon>Clostridia</taxon>
        <taxon>Lachnospirales</taxon>
        <taxon>Defluviitaleaceae</taxon>
        <taxon>Defluviitalea</taxon>
    </lineage>
</organism>
<feature type="transmembrane region" description="Helical" evidence="5">
    <location>
        <begin position="282"/>
        <end position="304"/>
    </location>
</feature>
<feature type="coiled-coil region" evidence="4">
    <location>
        <begin position="576"/>
        <end position="603"/>
    </location>
</feature>
<dbReference type="InterPro" id="IPR003660">
    <property type="entry name" value="HAMP_dom"/>
</dbReference>
<keyword evidence="4" id="KW-0175">Coiled coil</keyword>
<dbReference type="PROSITE" id="PS50885">
    <property type="entry name" value="HAMP"/>
    <property type="match status" value="1"/>
</dbReference>
<dbReference type="GO" id="GO:0016020">
    <property type="term" value="C:membrane"/>
    <property type="evidence" value="ECO:0007669"/>
    <property type="project" value="InterPro"/>
</dbReference>